<evidence type="ECO:0000256" key="2">
    <source>
        <dbReference type="ARBA" id="ARBA00023125"/>
    </source>
</evidence>
<evidence type="ECO:0000256" key="1">
    <source>
        <dbReference type="ARBA" id="ARBA00023015"/>
    </source>
</evidence>
<dbReference type="PRINTS" id="PR00035">
    <property type="entry name" value="HTHGNTR"/>
</dbReference>
<dbReference type="Gene3D" id="3.40.1410.10">
    <property type="entry name" value="Chorismate lyase-like"/>
    <property type="match status" value="1"/>
</dbReference>
<dbReference type="InterPro" id="IPR000524">
    <property type="entry name" value="Tscrpt_reg_HTH_GntR"/>
</dbReference>
<gene>
    <name evidence="5" type="ORF">J3R73_005172</name>
</gene>
<organism evidence="5 6">
    <name type="scientific">Labrys monachus</name>
    <dbReference type="NCBI Taxonomy" id="217067"/>
    <lineage>
        <taxon>Bacteria</taxon>
        <taxon>Pseudomonadati</taxon>
        <taxon>Pseudomonadota</taxon>
        <taxon>Alphaproteobacteria</taxon>
        <taxon>Hyphomicrobiales</taxon>
        <taxon>Xanthobacteraceae</taxon>
        <taxon>Labrys</taxon>
    </lineage>
</organism>
<keyword evidence="6" id="KW-1185">Reference proteome</keyword>
<keyword evidence="2" id="KW-0238">DNA-binding</keyword>
<protein>
    <submittedName>
        <fullName evidence="5">GntR family transcriptional regulator</fullName>
    </submittedName>
</protein>
<dbReference type="RefSeq" id="WP_307434023.1">
    <property type="nucleotide sequence ID" value="NZ_JAUSVK010000001.1"/>
</dbReference>
<dbReference type="EMBL" id="JAUSVK010000001">
    <property type="protein sequence ID" value="MDQ0395380.1"/>
    <property type="molecule type" value="Genomic_DNA"/>
</dbReference>
<evidence type="ECO:0000313" key="5">
    <source>
        <dbReference type="EMBL" id="MDQ0395380.1"/>
    </source>
</evidence>
<name>A0ABU0FLA2_9HYPH</name>
<evidence type="ECO:0000313" key="6">
    <source>
        <dbReference type="Proteomes" id="UP001237448"/>
    </source>
</evidence>
<dbReference type="InterPro" id="IPR028978">
    <property type="entry name" value="Chorismate_lyase_/UTRA_dom_sf"/>
</dbReference>
<keyword evidence="3" id="KW-0804">Transcription</keyword>
<keyword evidence="1" id="KW-0805">Transcription regulation</keyword>
<evidence type="ECO:0000259" key="4">
    <source>
        <dbReference type="PROSITE" id="PS50949"/>
    </source>
</evidence>
<dbReference type="SMART" id="SM00866">
    <property type="entry name" value="UTRA"/>
    <property type="match status" value="1"/>
</dbReference>
<dbReference type="Gene3D" id="1.10.10.10">
    <property type="entry name" value="Winged helix-like DNA-binding domain superfamily/Winged helix DNA-binding domain"/>
    <property type="match status" value="1"/>
</dbReference>
<feature type="domain" description="HTH gntR-type" evidence="4">
    <location>
        <begin position="13"/>
        <end position="81"/>
    </location>
</feature>
<dbReference type="SUPFAM" id="SSF46785">
    <property type="entry name" value="Winged helix' DNA-binding domain"/>
    <property type="match status" value="1"/>
</dbReference>
<comment type="caution">
    <text evidence="5">The sequence shown here is derived from an EMBL/GenBank/DDBJ whole genome shotgun (WGS) entry which is preliminary data.</text>
</comment>
<dbReference type="CDD" id="cd07377">
    <property type="entry name" value="WHTH_GntR"/>
    <property type="match status" value="1"/>
</dbReference>
<dbReference type="SUPFAM" id="SSF64288">
    <property type="entry name" value="Chorismate lyase-like"/>
    <property type="match status" value="1"/>
</dbReference>
<dbReference type="SMART" id="SM00345">
    <property type="entry name" value="HTH_GNTR"/>
    <property type="match status" value="1"/>
</dbReference>
<dbReference type="Proteomes" id="UP001237448">
    <property type="component" value="Unassembled WGS sequence"/>
</dbReference>
<evidence type="ECO:0000256" key="3">
    <source>
        <dbReference type="ARBA" id="ARBA00023163"/>
    </source>
</evidence>
<dbReference type="Pfam" id="PF00392">
    <property type="entry name" value="GntR"/>
    <property type="match status" value="1"/>
</dbReference>
<proteinExistence type="predicted"/>
<dbReference type="PROSITE" id="PS50949">
    <property type="entry name" value="HTH_GNTR"/>
    <property type="match status" value="1"/>
</dbReference>
<dbReference type="InterPro" id="IPR036390">
    <property type="entry name" value="WH_DNA-bd_sf"/>
</dbReference>
<dbReference type="InterPro" id="IPR036388">
    <property type="entry name" value="WH-like_DNA-bd_sf"/>
</dbReference>
<reference evidence="5 6" key="1">
    <citation type="submission" date="2023-07" db="EMBL/GenBank/DDBJ databases">
        <title>Genomic Encyclopedia of Type Strains, Phase IV (KMG-IV): sequencing the most valuable type-strain genomes for metagenomic binning, comparative biology and taxonomic classification.</title>
        <authorList>
            <person name="Goeker M."/>
        </authorList>
    </citation>
    <scope>NUCLEOTIDE SEQUENCE [LARGE SCALE GENOMIC DNA]</scope>
    <source>
        <strain evidence="5 6">DSM 5896</strain>
    </source>
</reference>
<sequence>MSWNATPLSHGPVPLWFQIAERLRAAIAAGTFSAGDVLPSEAELHAAFGVSRTTARASLERLRQEGLISRHAGRGSILLKPKVEQPANQLASFSEDMSRRGLRASYATASAAPAPLTSEAAEALGLAQGAEAFCIHRLLQADGEPMGLSVSWLAPEVLATSAPPTVADLDAGSLYAWLARHCGARITGGHEYIEAAGADAATARSLGVARNAPILVARRRSWGPDGRPVEYAVMRYRADRYRFSVDLARA</sequence>
<dbReference type="InterPro" id="IPR050679">
    <property type="entry name" value="Bact_HTH_transcr_reg"/>
</dbReference>
<accession>A0ABU0FLA2</accession>
<dbReference type="Pfam" id="PF07702">
    <property type="entry name" value="UTRA"/>
    <property type="match status" value="1"/>
</dbReference>
<dbReference type="PANTHER" id="PTHR44846">
    <property type="entry name" value="MANNOSYL-D-GLYCERATE TRANSPORT/METABOLISM SYSTEM REPRESSOR MNGR-RELATED"/>
    <property type="match status" value="1"/>
</dbReference>
<dbReference type="PANTHER" id="PTHR44846:SF1">
    <property type="entry name" value="MANNOSYL-D-GLYCERATE TRANSPORT_METABOLISM SYSTEM REPRESSOR MNGR-RELATED"/>
    <property type="match status" value="1"/>
</dbReference>
<dbReference type="InterPro" id="IPR011663">
    <property type="entry name" value="UTRA"/>
</dbReference>